<dbReference type="eggNOG" id="ENOG502QQV5">
    <property type="taxonomic scope" value="Eukaryota"/>
</dbReference>
<evidence type="ECO:0000256" key="2">
    <source>
        <dbReference type="ARBA" id="ARBA00034694"/>
    </source>
</evidence>
<dbReference type="Gramene" id="EOY22509">
    <property type="protein sequence ID" value="EOY22509"/>
    <property type="gene ID" value="TCM_014662"/>
</dbReference>
<organism evidence="4 5">
    <name type="scientific">Theobroma cacao</name>
    <name type="common">Cacao</name>
    <name type="synonym">Cocoa</name>
    <dbReference type="NCBI Taxonomy" id="3641"/>
    <lineage>
        <taxon>Eukaryota</taxon>
        <taxon>Viridiplantae</taxon>
        <taxon>Streptophyta</taxon>
        <taxon>Embryophyta</taxon>
        <taxon>Tracheophyta</taxon>
        <taxon>Spermatophyta</taxon>
        <taxon>Magnoliopsida</taxon>
        <taxon>eudicotyledons</taxon>
        <taxon>Gunneridae</taxon>
        <taxon>Pentapetalae</taxon>
        <taxon>rosids</taxon>
        <taxon>malvids</taxon>
        <taxon>Malvales</taxon>
        <taxon>Malvaceae</taxon>
        <taxon>Byttnerioideae</taxon>
        <taxon>Theobroma</taxon>
    </lineage>
</organism>
<dbReference type="HOGENOM" id="CLU_757399_0_0_1"/>
<dbReference type="InParanoid" id="A0A061G643"/>
<evidence type="ECO:0000313" key="4">
    <source>
        <dbReference type="EMBL" id="EOY22509.1"/>
    </source>
</evidence>
<evidence type="ECO:0000256" key="1">
    <source>
        <dbReference type="ARBA" id="ARBA00023595"/>
    </source>
</evidence>
<dbReference type="GO" id="GO:0045271">
    <property type="term" value="C:respiratory chain complex I"/>
    <property type="evidence" value="ECO:0000318"/>
    <property type="project" value="GO_Central"/>
</dbReference>
<dbReference type="STRING" id="3641.A0A061G643"/>
<dbReference type="Proteomes" id="UP000026915">
    <property type="component" value="Chromosome 3"/>
</dbReference>
<comment type="similarity">
    <text evidence="1">Belongs to the gamma-class carbonic anhydrase family.</text>
</comment>
<accession>A0A061G643</accession>
<dbReference type="AlphaFoldDB" id="A0A061G643"/>
<keyword evidence="5" id="KW-1185">Reference proteome</keyword>
<evidence type="ECO:0000313" key="5">
    <source>
        <dbReference type="Proteomes" id="UP000026915"/>
    </source>
</evidence>
<dbReference type="SUPFAM" id="SSF51161">
    <property type="entry name" value="Trimeric LpxA-like enzymes"/>
    <property type="match status" value="1"/>
</dbReference>
<dbReference type="CDD" id="cd04645">
    <property type="entry name" value="LbH_gamma_CA_like"/>
    <property type="match status" value="1"/>
</dbReference>
<protein>
    <submittedName>
        <fullName evidence="4">Gamma carbonic anhydrase like 1, CAL1 isoform 1</fullName>
    </submittedName>
</protein>
<sequence>MADKTEQHEKSRALLKCCTNLLLMGRVLFYNCFGLIASFWAQLITHQNHLIGVRLFSFSPFSSLSSIFASVEALNPFLSPPLPPTMASSIAARISRKAAASAFSAHCHTIASRNFAAEAAKAISPSADRVKWDYRGQRKIIPLGQWVPKVAVDAYVAPNVVLAGQVTVSDGASVWNGCVLRGDLNKITVGFCSNVQERCVIHAAWSSPTGLPAETSIERFVTIGAYSLLRSCTIEPECIIGQHSILMEGSLVETHSILEAGSVVPPGRRIPTGELWAGNPARFVRALTHEETLEIPKLAVAINDLSKEHFSEFLPYSTIYLEVETVYWSFPCKEISGQRTYRKEVLSVVYPCILIMLAVEKTCSCE</sequence>
<dbReference type="InterPro" id="IPR011004">
    <property type="entry name" value="Trimer_LpxA-like_sf"/>
</dbReference>
<dbReference type="InterPro" id="IPR050484">
    <property type="entry name" value="Transf_Hexapept/Carb_Anhydrase"/>
</dbReference>
<dbReference type="GO" id="GO:0031966">
    <property type="term" value="C:mitochondrial membrane"/>
    <property type="evidence" value="ECO:0000318"/>
    <property type="project" value="GO_Central"/>
</dbReference>
<keyword evidence="3" id="KW-1133">Transmembrane helix</keyword>
<keyword evidence="3" id="KW-0472">Membrane</keyword>
<dbReference type="Gene3D" id="2.160.10.10">
    <property type="entry name" value="Hexapeptide repeat proteins"/>
    <property type="match status" value="1"/>
</dbReference>
<dbReference type="InterPro" id="IPR047324">
    <property type="entry name" value="LbH_gamma_CA-like"/>
</dbReference>
<dbReference type="PANTHER" id="PTHR13061">
    <property type="entry name" value="DYNACTIN SUBUNIT P25"/>
    <property type="match status" value="1"/>
</dbReference>
<dbReference type="PANTHER" id="PTHR13061:SF29">
    <property type="entry name" value="GAMMA CARBONIC ANHYDRASE-LIKE 1, MITOCHONDRIAL-RELATED"/>
    <property type="match status" value="1"/>
</dbReference>
<comment type="subcellular location">
    <subcellularLocation>
        <location evidence="2">Mitochondrion membrane</location>
        <topology evidence="2">Peripheral membrane protein</topology>
        <orientation evidence="2">Matrix side</orientation>
    </subcellularLocation>
</comment>
<proteinExistence type="inferred from homology"/>
<dbReference type="FunCoup" id="A0A061G643">
    <property type="interactions" value="806"/>
</dbReference>
<dbReference type="EMBL" id="CM001881">
    <property type="protein sequence ID" value="EOY22509.1"/>
    <property type="molecule type" value="Genomic_DNA"/>
</dbReference>
<keyword evidence="3" id="KW-0812">Transmembrane</keyword>
<gene>
    <name evidence="4" type="ORF">TCM_014662</name>
</gene>
<dbReference type="OMA" id="AHCHTIA"/>
<evidence type="ECO:0000256" key="3">
    <source>
        <dbReference type="SAM" id="Phobius"/>
    </source>
</evidence>
<name>A0A061G643_THECC</name>
<reference evidence="4 5" key="1">
    <citation type="journal article" date="2013" name="Genome Biol.">
        <title>The genome sequence of the most widely cultivated cacao type and its use to identify candidate genes regulating pod color.</title>
        <authorList>
            <person name="Motamayor J.C."/>
            <person name="Mockaitis K."/>
            <person name="Schmutz J."/>
            <person name="Haiminen N."/>
            <person name="Iii D.L."/>
            <person name="Cornejo O."/>
            <person name="Findley S.D."/>
            <person name="Zheng P."/>
            <person name="Utro F."/>
            <person name="Royaert S."/>
            <person name="Saski C."/>
            <person name="Jenkins J."/>
            <person name="Podicheti R."/>
            <person name="Zhao M."/>
            <person name="Scheffler B.E."/>
            <person name="Stack J.C."/>
            <person name="Feltus F.A."/>
            <person name="Mustiga G.M."/>
            <person name="Amores F."/>
            <person name="Phillips W."/>
            <person name="Marelli J.P."/>
            <person name="May G.D."/>
            <person name="Shapiro H."/>
            <person name="Ma J."/>
            <person name="Bustamante C.D."/>
            <person name="Schnell R.J."/>
            <person name="Main D."/>
            <person name="Gilbert D."/>
            <person name="Parida L."/>
            <person name="Kuhn D.N."/>
        </authorList>
    </citation>
    <scope>NUCLEOTIDE SEQUENCE [LARGE SCALE GENOMIC DNA]</scope>
    <source>
        <strain evidence="5">cv. Matina 1-6</strain>
    </source>
</reference>
<feature type="transmembrane region" description="Helical" evidence="3">
    <location>
        <begin position="21"/>
        <end position="41"/>
    </location>
</feature>